<evidence type="ECO:0000313" key="3">
    <source>
        <dbReference type="Proteomes" id="UP000250140"/>
    </source>
</evidence>
<organism evidence="2 3">
    <name type="scientific">Glonium stellatum</name>
    <dbReference type="NCBI Taxonomy" id="574774"/>
    <lineage>
        <taxon>Eukaryota</taxon>
        <taxon>Fungi</taxon>
        <taxon>Dikarya</taxon>
        <taxon>Ascomycota</taxon>
        <taxon>Pezizomycotina</taxon>
        <taxon>Dothideomycetes</taxon>
        <taxon>Pleosporomycetidae</taxon>
        <taxon>Gloniales</taxon>
        <taxon>Gloniaceae</taxon>
        <taxon>Glonium</taxon>
    </lineage>
</organism>
<dbReference type="OrthoDB" id="529205at2759"/>
<evidence type="ECO:0000313" key="2">
    <source>
        <dbReference type="EMBL" id="OCL08966.1"/>
    </source>
</evidence>
<dbReference type="AlphaFoldDB" id="A0A8E2F2J9"/>
<gene>
    <name evidence="2" type="ORF">AOQ84DRAFT_317609</name>
</gene>
<name>A0A8E2F2J9_9PEZI</name>
<feature type="region of interest" description="Disordered" evidence="1">
    <location>
        <begin position="29"/>
        <end position="85"/>
    </location>
</feature>
<protein>
    <recommendedName>
        <fullName evidence="4">Mitochondrial carrier protein pet8 protein</fullName>
    </recommendedName>
</protein>
<keyword evidence="3" id="KW-1185">Reference proteome</keyword>
<proteinExistence type="predicted"/>
<evidence type="ECO:0008006" key="4">
    <source>
        <dbReference type="Google" id="ProtNLM"/>
    </source>
</evidence>
<sequence>MSALRNLTFATRRGSLASYHLSQRAGIQTSAARLSGKESKLGHEDRAKEVEEHKEDLLKKQKEGKGHWKEPLASDSESIIKADRGEIDATDETIKKLQKETEKIAGQYEKK</sequence>
<evidence type="ECO:0000256" key="1">
    <source>
        <dbReference type="SAM" id="MobiDB-lite"/>
    </source>
</evidence>
<dbReference type="EMBL" id="KV749544">
    <property type="protein sequence ID" value="OCL08966.1"/>
    <property type="molecule type" value="Genomic_DNA"/>
</dbReference>
<dbReference type="Proteomes" id="UP000250140">
    <property type="component" value="Unassembled WGS sequence"/>
</dbReference>
<reference evidence="2 3" key="1">
    <citation type="journal article" date="2016" name="Nat. Commun.">
        <title>Ectomycorrhizal ecology is imprinted in the genome of the dominant symbiotic fungus Cenococcum geophilum.</title>
        <authorList>
            <consortium name="DOE Joint Genome Institute"/>
            <person name="Peter M."/>
            <person name="Kohler A."/>
            <person name="Ohm R.A."/>
            <person name="Kuo A."/>
            <person name="Krutzmann J."/>
            <person name="Morin E."/>
            <person name="Arend M."/>
            <person name="Barry K.W."/>
            <person name="Binder M."/>
            <person name="Choi C."/>
            <person name="Clum A."/>
            <person name="Copeland A."/>
            <person name="Grisel N."/>
            <person name="Haridas S."/>
            <person name="Kipfer T."/>
            <person name="LaButti K."/>
            <person name="Lindquist E."/>
            <person name="Lipzen A."/>
            <person name="Maire R."/>
            <person name="Meier B."/>
            <person name="Mihaltcheva S."/>
            <person name="Molinier V."/>
            <person name="Murat C."/>
            <person name="Poggeler S."/>
            <person name="Quandt C.A."/>
            <person name="Sperisen C."/>
            <person name="Tritt A."/>
            <person name="Tisserant E."/>
            <person name="Crous P.W."/>
            <person name="Henrissat B."/>
            <person name="Nehls U."/>
            <person name="Egli S."/>
            <person name="Spatafora J.W."/>
            <person name="Grigoriev I.V."/>
            <person name="Martin F.M."/>
        </authorList>
    </citation>
    <scope>NUCLEOTIDE SEQUENCE [LARGE SCALE GENOMIC DNA]</scope>
    <source>
        <strain evidence="2 3">CBS 207.34</strain>
    </source>
</reference>
<accession>A0A8E2F2J9</accession>
<feature type="compositionally biased region" description="Basic and acidic residues" evidence="1">
    <location>
        <begin position="35"/>
        <end position="85"/>
    </location>
</feature>